<dbReference type="EMBL" id="CP017075">
    <property type="protein sequence ID" value="AOR77184.1"/>
    <property type="molecule type" value="Genomic_DNA"/>
</dbReference>
<protein>
    <submittedName>
        <fullName evidence="3">Integrase</fullName>
    </submittedName>
</protein>
<proteinExistence type="predicted"/>
<feature type="domain" description="Tyr recombinase" evidence="2">
    <location>
        <begin position="194"/>
        <end position="362"/>
    </location>
</feature>
<dbReference type="Proteomes" id="UP000094626">
    <property type="component" value="Chromosome"/>
</dbReference>
<dbReference type="SUPFAM" id="SSF56349">
    <property type="entry name" value="DNA breaking-rejoining enzymes"/>
    <property type="match status" value="1"/>
</dbReference>
<dbReference type="RefSeq" id="WP_069708252.1">
    <property type="nucleotide sequence ID" value="NZ_CP017075.1"/>
</dbReference>
<dbReference type="GO" id="GO:0006310">
    <property type="term" value="P:DNA recombination"/>
    <property type="evidence" value="ECO:0007669"/>
    <property type="project" value="UniProtKB-KW"/>
</dbReference>
<dbReference type="InterPro" id="IPR011010">
    <property type="entry name" value="DNA_brk_join_enz"/>
</dbReference>
<dbReference type="PROSITE" id="PS51898">
    <property type="entry name" value="TYR_RECOMBINASE"/>
    <property type="match status" value="1"/>
</dbReference>
<dbReference type="OrthoDB" id="9808346at2"/>
<keyword evidence="1" id="KW-0233">DNA recombination</keyword>
<evidence type="ECO:0000313" key="4">
    <source>
        <dbReference type="Proteomes" id="UP000094626"/>
    </source>
</evidence>
<reference evidence="4" key="1">
    <citation type="journal article" date="2017" name="J. Biotechnol.">
        <title>Complete genome sequence of Novosphingobium resinovorum SA1, a versatile xenobiotic-degrading bacterium capable of utilizing sulfanilic acid.</title>
        <authorList>
            <person name="Hegedus B."/>
            <person name="Kos P.B."/>
            <person name="Balint B."/>
            <person name="Maroti G."/>
            <person name="Gan H.M."/>
            <person name="Perei K."/>
            <person name="Rakhely G."/>
        </authorList>
    </citation>
    <scope>NUCLEOTIDE SEQUENCE [LARGE SCALE GENOMIC DNA]</scope>
    <source>
        <strain evidence="4">SA1</strain>
    </source>
</reference>
<dbReference type="GO" id="GO:0003677">
    <property type="term" value="F:DNA binding"/>
    <property type="evidence" value="ECO:0007669"/>
    <property type="project" value="InterPro"/>
</dbReference>
<gene>
    <name evidence="3" type="ORF">BES08_10810</name>
</gene>
<evidence type="ECO:0000256" key="1">
    <source>
        <dbReference type="ARBA" id="ARBA00023172"/>
    </source>
</evidence>
<dbReference type="InterPro" id="IPR002104">
    <property type="entry name" value="Integrase_catalytic"/>
</dbReference>
<evidence type="ECO:0000313" key="3">
    <source>
        <dbReference type="EMBL" id="AOR77184.1"/>
    </source>
</evidence>
<name>A0A1D8A4Z7_9SPHN</name>
<dbReference type="Gene3D" id="1.10.443.10">
    <property type="entry name" value="Intergrase catalytic core"/>
    <property type="match status" value="1"/>
</dbReference>
<dbReference type="InterPro" id="IPR013762">
    <property type="entry name" value="Integrase-like_cat_sf"/>
</dbReference>
<keyword evidence="4" id="KW-1185">Reference proteome</keyword>
<dbReference type="AlphaFoldDB" id="A0A1D8A4Z7"/>
<sequence length="412" mass="46430">MSRDTSPFIVGDYWLDKRRDGKAPDVWQIAGREQGRLVYRSTKCRDVAKAKEALRTFDANLRSKTKQDVEDAELLPHLFLYLKEHGPDVHRLDTVKSSFRAWIGFFRQDELGTGVKVADISKSTVARFRRWRMGPHEWDVPWGGRQFRHISTGVSGEAVQRNIDDLRAALRHAEDEKRIAAAPRIPSVDKTLRSKPRKLTLTPAELGAIVAYADHEPDVQAWLWLLIGTGVRPDAGLAFNPAAQWHGAVADMHPVGWPETNKRNPVVPVIEPLQKLMAAWPGGKPVKSRKIWWRTMRAKLGHPVSVIPKTIRHTVATHLRSSGVPGEQISALLGHKDEGDTLETTTTRYAHVDPNKMKAAIRALGKLWDQVEREATKWRRVHIVSITGDNNKVVERRSSEKPKEVVGSNGGR</sequence>
<evidence type="ECO:0000259" key="2">
    <source>
        <dbReference type="PROSITE" id="PS51898"/>
    </source>
</evidence>
<dbReference type="GO" id="GO:0015074">
    <property type="term" value="P:DNA integration"/>
    <property type="evidence" value="ECO:0007669"/>
    <property type="project" value="InterPro"/>
</dbReference>
<organism evidence="3 4">
    <name type="scientific">Novosphingobium resinovorum</name>
    <dbReference type="NCBI Taxonomy" id="158500"/>
    <lineage>
        <taxon>Bacteria</taxon>
        <taxon>Pseudomonadati</taxon>
        <taxon>Pseudomonadota</taxon>
        <taxon>Alphaproteobacteria</taxon>
        <taxon>Sphingomonadales</taxon>
        <taxon>Sphingomonadaceae</taxon>
        <taxon>Novosphingobium</taxon>
    </lineage>
</organism>
<dbReference type="KEGG" id="nre:BES08_10810"/>
<dbReference type="Pfam" id="PF00589">
    <property type="entry name" value="Phage_integrase"/>
    <property type="match status" value="1"/>
</dbReference>
<accession>A0A1D8A4Z7</accession>